<protein>
    <submittedName>
        <fullName evidence="1">Uncharacterized protein</fullName>
    </submittedName>
</protein>
<feature type="non-terminal residue" evidence="1">
    <location>
        <position position="1"/>
    </location>
</feature>
<name>A0ABN8HYJ7_9NEOP</name>
<gene>
    <name evidence="1" type="ORF">IPOD504_LOCUS4417</name>
</gene>
<evidence type="ECO:0000313" key="1">
    <source>
        <dbReference type="EMBL" id="CAH2043716.1"/>
    </source>
</evidence>
<accession>A0ABN8HYJ7</accession>
<dbReference type="Proteomes" id="UP000837857">
    <property type="component" value="Chromosome 15"/>
</dbReference>
<proteinExistence type="predicted"/>
<evidence type="ECO:0000313" key="2">
    <source>
        <dbReference type="Proteomes" id="UP000837857"/>
    </source>
</evidence>
<organism evidence="1 2">
    <name type="scientific">Iphiclides podalirius</name>
    <name type="common">scarce swallowtail</name>
    <dbReference type="NCBI Taxonomy" id="110791"/>
    <lineage>
        <taxon>Eukaryota</taxon>
        <taxon>Metazoa</taxon>
        <taxon>Ecdysozoa</taxon>
        <taxon>Arthropoda</taxon>
        <taxon>Hexapoda</taxon>
        <taxon>Insecta</taxon>
        <taxon>Pterygota</taxon>
        <taxon>Neoptera</taxon>
        <taxon>Endopterygota</taxon>
        <taxon>Lepidoptera</taxon>
        <taxon>Glossata</taxon>
        <taxon>Ditrysia</taxon>
        <taxon>Papilionoidea</taxon>
        <taxon>Papilionidae</taxon>
        <taxon>Papilioninae</taxon>
        <taxon>Iphiclides</taxon>
    </lineage>
</organism>
<reference evidence="1" key="1">
    <citation type="submission" date="2022-03" db="EMBL/GenBank/DDBJ databases">
        <authorList>
            <person name="Martin H S."/>
        </authorList>
    </citation>
    <scope>NUCLEOTIDE SEQUENCE</scope>
</reference>
<sequence length="67" mass="7198">MGKNRLVLTRSFAQQSPLVSGRGAGGRRDQHNRLGLGPAASATLRASSLSSHITDKRCPYTVTHEHS</sequence>
<keyword evidence="2" id="KW-1185">Reference proteome</keyword>
<dbReference type="EMBL" id="OW152827">
    <property type="protein sequence ID" value="CAH2043716.1"/>
    <property type="molecule type" value="Genomic_DNA"/>
</dbReference>